<evidence type="ECO:0000256" key="1">
    <source>
        <dbReference type="ARBA" id="ARBA00001971"/>
    </source>
</evidence>
<dbReference type="Pfam" id="PF00067">
    <property type="entry name" value="p450"/>
    <property type="match status" value="1"/>
</dbReference>
<dbReference type="InterPro" id="IPR001128">
    <property type="entry name" value="Cyt_P450"/>
</dbReference>
<gene>
    <name evidence="8" type="ORF">QVD17_28101</name>
</gene>
<keyword evidence="6 7" id="KW-0349">Heme</keyword>
<dbReference type="GO" id="GO:0004497">
    <property type="term" value="F:monooxygenase activity"/>
    <property type="evidence" value="ECO:0007669"/>
    <property type="project" value="UniProtKB-KW"/>
</dbReference>
<comment type="cofactor">
    <cofactor evidence="1 6">
        <name>heme</name>
        <dbReference type="ChEBI" id="CHEBI:30413"/>
    </cofactor>
</comment>
<dbReference type="PRINTS" id="PR00385">
    <property type="entry name" value="P450"/>
</dbReference>
<sequence>MAVIDTVTSEYYLRPLIISLSILTLSTVIYRHHSNLTTLPLIGTIITFLRHRHRLHDHLTDTLATANSLTLTLRNRIFTVEPTNLEHILQSNFINYINTNHYTYVFHELLGTGAKNSDSGHWFAQRRIATRILDTQCMKTFVFDTLQLHVSKTLMPHLSSSANNIIDLQQLFRKFSFDMICNVALGLDLKSMDCYRYELFVEAFDDVVEHVSYRFTSLVPVVWKLKRYFNVGSERKYKEGIERVNEFVMDVIKLKETGKVCERGQDIVSMLMNIRYDVGYQGEEKRKLLRDNAISFILAGTYPTSTALTWFFWLLDGHPHCKQMIREEISMLTSLSRNVHQPNLTFDELKKLNYLRAALSESMRLFPPVPINSTTAVYDDILPNGTYVEQGWCVDYSAYAMARMKNLWGSDCREFKPERWLDADGVFRILPLSIYFKYIVFNGGDRVCLGKEMAMFQMMSVVVMVMHEFEIEVVGGGGTPEKMADPPYGLSIYLSMKNGLPVRVKKRESDHVPRAKDRGVLVGLFGMVLVGLSFYKHKQYLKLAL</sequence>
<evidence type="ECO:0000256" key="5">
    <source>
        <dbReference type="ARBA" id="ARBA00023004"/>
    </source>
</evidence>
<dbReference type="GO" id="GO:0016705">
    <property type="term" value="F:oxidoreductase activity, acting on paired donors, with incorporation or reduction of molecular oxygen"/>
    <property type="evidence" value="ECO:0007669"/>
    <property type="project" value="InterPro"/>
</dbReference>
<dbReference type="PANTHER" id="PTHR24296">
    <property type="entry name" value="CYTOCHROME P450"/>
    <property type="match status" value="1"/>
</dbReference>
<evidence type="ECO:0000256" key="2">
    <source>
        <dbReference type="ARBA" id="ARBA00010617"/>
    </source>
</evidence>
<evidence type="ECO:0000256" key="7">
    <source>
        <dbReference type="RuleBase" id="RU000461"/>
    </source>
</evidence>
<dbReference type="InterPro" id="IPR017972">
    <property type="entry name" value="Cyt_P450_CS"/>
</dbReference>
<dbReference type="InterPro" id="IPR036396">
    <property type="entry name" value="Cyt_P450_sf"/>
</dbReference>
<keyword evidence="4 7" id="KW-0560">Oxidoreductase</keyword>
<dbReference type="Gene3D" id="1.10.630.10">
    <property type="entry name" value="Cytochrome P450"/>
    <property type="match status" value="1"/>
</dbReference>
<evidence type="ECO:0000256" key="4">
    <source>
        <dbReference type="ARBA" id="ARBA00023002"/>
    </source>
</evidence>
<keyword evidence="9" id="KW-1185">Reference proteome</keyword>
<evidence type="ECO:0000256" key="3">
    <source>
        <dbReference type="ARBA" id="ARBA00022723"/>
    </source>
</evidence>
<comment type="caution">
    <text evidence="8">The sequence shown here is derived from an EMBL/GenBank/DDBJ whole genome shotgun (WGS) entry which is preliminary data.</text>
</comment>
<evidence type="ECO:0000313" key="9">
    <source>
        <dbReference type="Proteomes" id="UP001229421"/>
    </source>
</evidence>
<dbReference type="EMBL" id="JAUHHV010000007">
    <property type="protein sequence ID" value="KAK1418948.1"/>
    <property type="molecule type" value="Genomic_DNA"/>
</dbReference>
<keyword evidence="7" id="KW-0503">Monooxygenase</keyword>
<dbReference type="AlphaFoldDB" id="A0AAD8KAF0"/>
<dbReference type="GO" id="GO:0020037">
    <property type="term" value="F:heme binding"/>
    <property type="evidence" value="ECO:0007669"/>
    <property type="project" value="InterPro"/>
</dbReference>
<comment type="similarity">
    <text evidence="2 7">Belongs to the cytochrome P450 family.</text>
</comment>
<dbReference type="InterPro" id="IPR002401">
    <property type="entry name" value="Cyt_P450_E_grp-I"/>
</dbReference>
<evidence type="ECO:0008006" key="10">
    <source>
        <dbReference type="Google" id="ProtNLM"/>
    </source>
</evidence>
<proteinExistence type="inferred from homology"/>
<reference evidence="8" key="1">
    <citation type="journal article" date="2023" name="bioRxiv">
        <title>Improved chromosome-level genome assembly for marigold (Tagetes erecta).</title>
        <authorList>
            <person name="Jiang F."/>
            <person name="Yuan L."/>
            <person name="Wang S."/>
            <person name="Wang H."/>
            <person name="Xu D."/>
            <person name="Wang A."/>
            <person name="Fan W."/>
        </authorList>
    </citation>
    <scope>NUCLEOTIDE SEQUENCE</scope>
    <source>
        <strain evidence="8">WSJ</strain>
        <tissue evidence="8">Leaf</tissue>
    </source>
</reference>
<dbReference type="PRINTS" id="PR00463">
    <property type="entry name" value="EP450I"/>
</dbReference>
<protein>
    <recommendedName>
        <fullName evidence="10">Cytochrome P450</fullName>
    </recommendedName>
</protein>
<keyword evidence="3 6" id="KW-0479">Metal-binding</keyword>
<dbReference type="Proteomes" id="UP001229421">
    <property type="component" value="Unassembled WGS sequence"/>
</dbReference>
<evidence type="ECO:0000256" key="6">
    <source>
        <dbReference type="PIRSR" id="PIRSR602401-1"/>
    </source>
</evidence>
<organism evidence="8 9">
    <name type="scientific">Tagetes erecta</name>
    <name type="common">African marigold</name>
    <dbReference type="NCBI Taxonomy" id="13708"/>
    <lineage>
        <taxon>Eukaryota</taxon>
        <taxon>Viridiplantae</taxon>
        <taxon>Streptophyta</taxon>
        <taxon>Embryophyta</taxon>
        <taxon>Tracheophyta</taxon>
        <taxon>Spermatophyta</taxon>
        <taxon>Magnoliopsida</taxon>
        <taxon>eudicotyledons</taxon>
        <taxon>Gunneridae</taxon>
        <taxon>Pentapetalae</taxon>
        <taxon>asterids</taxon>
        <taxon>campanulids</taxon>
        <taxon>Asterales</taxon>
        <taxon>Asteraceae</taxon>
        <taxon>Asteroideae</taxon>
        <taxon>Heliantheae alliance</taxon>
        <taxon>Tageteae</taxon>
        <taxon>Tagetes</taxon>
    </lineage>
</organism>
<dbReference type="PROSITE" id="PS00086">
    <property type="entry name" value="CYTOCHROME_P450"/>
    <property type="match status" value="1"/>
</dbReference>
<dbReference type="GO" id="GO:0006629">
    <property type="term" value="P:lipid metabolic process"/>
    <property type="evidence" value="ECO:0007669"/>
    <property type="project" value="UniProtKB-ARBA"/>
</dbReference>
<dbReference type="SUPFAM" id="SSF48264">
    <property type="entry name" value="Cytochrome P450"/>
    <property type="match status" value="1"/>
</dbReference>
<name>A0AAD8KAF0_TARER</name>
<evidence type="ECO:0000313" key="8">
    <source>
        <dbReference type="EMBL" id="KAK1418948.1"/>
    </source>
</evidence>
<keyword evidence="5 6" id="KW-0408">Iron</keyword>
<accession>A0AAD8KAF0</accession>
<dbReference type="GO" id="GO:0005506">
    <property type="term" value="F:iron ion binding"/>
    <property type="evidence" value="ECO:0007669"/>
    <property type="project" value="InterPro"/>
</dbReference>
<feature type="binding site" description="axial binding residue" evidence="6">
    <location>
        <position position="448"/>
    </location>
    <ligand>
        <name>heme</name>
        <dbReference type="ChEBI" id="CHEBI:30413"/>
    </ligand>
    <ligandPart>
        <name>Fe</name>
        <dbReference type="ChEBI" id="CHEBI:18248"/>
    </ligandPart>
</feature>